<evidence type="ECO:0000313" key="1">
    <source>
        <dbReference type="EMBL" id="TCJ13816.1"/>
    </source>
</evidence>
<sequence length="115" mass="12553">MTPENIGGNLQAGTWRITNFVDQGQDETNHFSGYNFTFNSSGTVTATNGAVNASGNWGAQYDDGVSKLILFFNAPFDFQDLSDDWKVVESSNTRLRLQDVSGGSGQSSTLIFERN</sequence>
<comment type="caution">
    <text evidence="1">The sequence shown here is derived from an EMBL/GenBank/DDBJ whole genome shotgun (WGS) entry which is preliminary data.</text>
</comment>
<dbReference type="AlphaFoldDB" id="A0A4R1BA42"/>
<protein>
    <recommendedName>
        <fullName evidence="3">Lipocalin-like domain-containing protein</fullName>
    </recommendedName>
</protein>
<accession>A0A4R1BA42</accession>
<name>A0A4R1BA42_9BACT</name>
<organism evidence="1 2">
    <name type="scientific">Flaviaesturariibacter flavus</name>
    <dbReference type="NCBI Taxonomy" id="2502780"/>
    <lineage>
        <taxon>Bacteria</taxon>
        <taxon>Pseudomonadati</taxon>
        <taxon>Bacteroidota</taxon>
        <taxon>Chitinophagia</taxon>
        <taxon>Chitinophagales</taxon>
        <taxon>Chitinophagaceae</taxon>
        <taxon>Flaviaestuariibacter</taxon>
    </lineage>
</organism>
<dbReference type="OrthoDB" id="826659at2"/>
<evidence type="ECO:0008006" key="3">
    <source>
        <dbReference type="Google" id="ProtNLM"/>
    </source>
</evidence>
<proteinExistence type="predicted"/>
<dbReference type="EMBL" id="SJZI01000043">
    <property type="protein sequence ID" value="TCJ13816.1"/>
    <property type="molecule type" value="Genomic_DNA"/>
</dbReference>
<dbReference type="Proteomes" id="UP000295334">
    <property type="component" value="Unassembled WGS sequence"/>
</dbReference>
<reference evidence="1 2" key="1">
    <citation type="submission" date="2019-03" db="EMBL/GenBank/DDBJ databases">
        <authorList>
            <person name="Kim M.K.M."/>
        </authorList>
    </citation>
    <scope>NUCLEOTIDE SEQUENCE [LARGE SCALE GENOMIC DNA]</scope>
    <source>
        <strain evidence="1 2">17J68-12</strain>
    </source>
</reference>
<gene>
    <name evidence="1" type="ORF">EPD60_11590</name>
</gene>
<keyword evidence="2" id="KW-1185">Reference proteome</keyword>
<evidence type="ECO:0000313" key="2">
    <source>
        <dbReference type="Proteomes" id="UP000295334"/>
    </source>
</evidence>